<protein>
    <recommendedName>
        <fullName evidence="1">DNA topoisomerase</fullName>
        <ecNumber evidence="1">5.6.2.1</ecNumber>
    </recommendedName>
</protein>
<dbReference type="Pfam" id="PF23546">
    <property type="entry name" value="Zn_ribbon_TOP3B"/>
    <property type="match status" value="1"/>
</dbReference>
<keyword evidence="1 3" id="KW-0413">Isomerase</keyword>
<comment type="similarity">
    <text evidence="1">Belongs to the type IA topoisomerase family.</text>
</comment>
<dbReference type="InterPro" id="IPR000380">
    <property type="entry name" value="Topo_IA"/>
</dbReference>
<name>A0A086PYJ5_TOXGO</name>
<evidence type="ECO:0000256" key="1">
    <source>
        <dbReference type="RuleBase" id="RU362092"/>
    </source>
</evidence>
<sequence length="250" mass="28085">SFMFGFLIRTGKADITAVVTHSLYMFKLKFAYFLKQIERMDMLFEASFTMLAQTGNALSRCGRCNRYMNLITKRPTRLHCRTCNETYNMPQNGAIKLYKELRCPLDNFELVLFTQKGGKSFPLCPLCYNDPPLEGSVTKMSCVECTHPTCKHGIEAVGVLQCPQPDCKGILYLDVVSGPKWKLDCNACQYQVKLMEGAHKISVTPDECDTCGSALLNVVMNKVKPFKDGEVEKTGCFVCDAELNDMVEST</sequence>
<dbReference type="AlphaFoldDB" id="A0A086PYJ5"/>
<accession>A0A086PYJ5</accession>
<dbReference type="PANTHER" id="PTHR11390:SF20">
    <property type="entry name" value="DNA TOPOISOMERASE 3-BETA-1"/>
    <property type="match status" value="1"/>
</dbReference>
<dbReference type="GO" id="GO:0003677">
    <property type="term" value="F:DNA binding"/>
    <property type="evidence" value="ECO:0007669"/>
    <property type="project" value="UniProtKB-KW"/>
</dbReference>
<dbReference type="GO" id="GO:0006281">
    <property type="term" value="P:DNA repair"/>
    <property type="evidence" value="ECO:0007669"/>
    <property type="project" value="TreeGrafter"/>
</dbReference>
<dbReference type="VEuPathDB" id="ToxoDB:TGMAS_264450B"/>
<dbReference type="EMBL" id="AEXC02002404">
    <property type="protein sequence ID" value="KFH05427.1"/>
    <property type="molecule type" value="Genomic_DNA"/>
</dbReference>
<dbReference type="GO" id="GO:0003917">
    <property type="term" value="F:DNA topoisomerase type I (single strand cut, ATP-independent) activity"/>
    <property type="evidence" value="ECO:0007669"/>
    <property type="project" value="UniProtKB-EC"/>
</dbReference>
<comment type="catalytic activity">
    <reaction evidence="1">
        <text>ATP-independent breakage of single-stranded DNA, followed by passage and rejoining.</text>
        <dbReference type="EC" id="5.6.2.1"/>
    </reaction>
</comment>
<organism evidence="3 4">
    <name type="scientific">Toxoplasma gondii MAS</name>
    <dbReference type="NCBI Taxonomy" id="943118"/>
    <lineage>
        <taxon>Eukaryota</taxon>
        <taxon>Sar</taxon>
        <taxon>Alveolata</taxon>
        <taxon>Apicomplexa</taxon>
        <taxon>Conoidasida</taxon>
        <taxon>Coccidia</taxon>
        <taxon>Eucoccidiorida</taxon>
        <taxon>Eimeriorina</taxon>
        <taxon>Sarcocystidae</taxon>
        <taxon>Toxoplasma</taxon>
    </lineage>
</organism>
<dbReference type="GO" id="GO:0006265">
    <property type="term" value="P:DNA topological change"/>
    <property type="evidence" value="ECO:0007669"/>
    <property type="project" value="InterPro"/>
</dbReference>
<evidence type="ECO:0000313" key="3">
    <source>
        <dbReference type="EMBL" id="KFH05427.1"/>
    </source>
</evidence>
<comment type="caution">
    <text evidence="3">The sequence shown here is derived from an EMBL/GenBank/DDBJ whole genome shotgun (WGS) entry which is preliminary data.</text>
</comment>
<dbReference type="PANTHER" id="PTHR11390">
    <property type="entry name" value="PROKARYOTIC DNA TOPOISOMERASE"/>
    <property type="match status" value="1"/>
</dbReference>
<feature type="domain" description="DNA topoisomerase 3-beta zinc ribbon" evidence="2">
    <location>
        <begin position="54"/>
        <end position="92"/>
    </location>
</feature>
<dbReference type="GO" id="GO:0005634">
    <property type="term" value="C:nucleus"/>
    <property type="evidence" value="ECO:0007669"/>
    <property type="project" value="TreeGrafter"/>
</dbReference>
<proteinExistence type="inferred from homology"/>
<reference evidence="3 4" key="1">
    <citation type="submission" date="2014-04" db="EMBL/GenBank/DDBJ databases">
        <authorList>
            <person name="Sibley D."/>
            <person name="Venepally P."/>
            <person name="Karamycheva S."/>
            <person name="Hadjithomas M."/>
            <person name="Khan A."/>
            <person name="Brunk B."/>
            <person name="Roos D."/>
            <person name="Caler E."/>
            <person name="Lorenzi H."/>
        </authorList>
    </citation>
    <scope>NUCLEOTIDE SEQUENCE [LARGE SCALE GENOMIC DNA]</scope>
    <source>
        <strain evidence="3 4">MAS</strain>
    </source>
</reference>
<gene>
    <name evidence="3" type="ORF">TGMAS_264450B</name>
</gene>
<dbReference type="InterPro" id="IPR056452">
    <property type="entry name" value="Zn_ribbon_TOP3B"/>
</dbReference>
<comment type="function">
    <text evidence="1">Introduces a single-strand break via transesterification at a target site in duplex DNA. Releases the supercoiling and torsional tension of DNA introduced during the DNA replication and transcription by transiently cleaving and rejoining one strand of the DNA duplex. The scissile phosphodiester is attacked by the catalytic tyrosine of the enzyme, resulting in the formation of a DNA-(5'-phosphotyrosyl)-enzyme intermediate and the expulsion of a 3'-OH DNA strand.</text>
</comment>
<keyword evidence="1" id="KW-0799">Topoisomerase</keyword>
<feature type="non-terminal residue" evidence="3">
    <location>
        <position position="1"/>
    </location>
</feature>
<evidence type="ECO:0000313" key="4">
    <source>
        <dbReference type="Proteomes" id="UP000028821"/>
    </source>
</evidence>
<keyword evidence="1" id="KW-0238">DNA-binding</keyword>
<dbReference type="GO" id="GO:0006310">
    <property type="term" value="P:DNA recombination"/>
    <property type="evidence" value="ECO:0007669"/>
    <property type="project" value="TreeGrafter"/>
</dbReference>
<evidence type="ECO:0000259" key="2">
    <source>
        <dbReference type="Pfam" id="PF23546"/>
    </source>
</evidence>
<dbReference type="EC" id="5.6.2.1" evidence="1"/>
<dbReference type="Proteomes" id="UP000028821">
    <property type="component" value="Unassembled WGS sequence"/>
</dbReference>